<feature type="chain" id="PRO_5045458040" evidence="1">
    <location>
        <begin position="19"/>
        <end position="529"/>
    </location>
</feature>
<dbReference type="RefSeq" id="WP_377530782.1">
    <property type="nucleotide sequence ID" value="NZ_JBHTLD010000202.1"/>
</dbReference>
<dbReference type="Proteomes" id="UP001597094">
    <property type="component" value="Unassembled WGS sequence"/>
</dbReference>
<dbReference type="PROSITE" id="PS51257">
    <property type="entry name" value="PROKAR_LIPOPROTEIN"/>
    <property type="match status" value="1"/>
</dbReference>
<keyword evidence="3" id="KW-1185">Reference proteome</keyword>
<protein>
    <submittedName>
        <fullName evidence="2">Uncharacterized protein</fullName>
    </submittedName>
</protein>
<sequence length="529" mass="59047">MKRLLLVLLVCVSMSSCVDDTFFQEDALATAQELNGKAAAGTDSAWVIAGRHYNRSGFHRFFWGNHNRNLWAEPVKLPLFKLDSIYGGLKVTGKGGGFQTTSFKLQDSAGRKYALRSLDKDPIHVVSPFWRGTFVANVLRDQTAAANPYGPLVVPHLAKAVGVPHTNPKLYYVPASDTAFGIHKQAVQGKVFLLEEKYENPVDLRGGFAGAIGFADSDEVLSNRFASNNYHINQAAFARARLLDLLIGDWDRHKGQWEWAVSSNSSDTFYEPVPKDRDQVFFKMKGGLIPFIATSKLLARKLHTFDGDFSDVKAYMLNAAFIDQRFLNELSKQDWQSIAKSMQQQLTDEVIEHAVQQLPSPIYALTGTEIIHNLKSRRDLLLYAASEMYKLLAAEVTVAGSDKEEHFVVKRLNDEIVEVSIHRKAAATVPAKQLYSRVFHRGETKQIILHGLAGDDTFEVSGNVDESIPVKIYGGIGEDKVIDTSTVTGLKKYTLIYDTYRGNKISFGSETRDMTTDDVRVHAFDREGN</sequence>
<evidence type="ECO:0000256" key="1">
    <source>
        <dbReference type="SAM" id="SignalP"/>
    </source>
</evidence>
<gene>
    <name evidence="2" type="ORF">ACFQ2O_17510</name>
</gene>
<comment type="caution">
    <text evidence="2">The sequence shown here is derived from an EMBL/GenBank/DDBJ whole genome shotgun (WGS) entry which is preliminary data.</text>
</comment>
<evidence type="ECO:0000313" key="3">
    <source>
        <dbReference type="Proteomes" id="UP001597094"/>
    </source>
</evidence>
<dbReference type="EMBL" id="JBHTLD010000202">
    <property type="protein sequence ID" value="MFD1188014.1"/>
    <property type="molecule type" value="Genomic_DNA"/>
</dbReference>
<feature type="signal peptide" evidence="1">
    <location>
        <begin position="1"/>
        <end position="18"/>
    </location>
</feature>
<keyword evidence="1" id="KW-0732">Signal</keyword>
<evidence type="ECO:0000313" key="2">
    <source>
        <dbReference type="EMBL" id="MFD1188014.1"/>
    </source>
</evidence>
<accession>A0ABW3SSX1</accession>
<proteinExistence type="predicted"/>
<organism evidence="2 3">
    <name type="scientific">Pontibacter rugosus</name>
    <dbReference type="NCBI Taxonomy" id="1745966"/>
    <lineage>
        <taxon>Bacteria</taxon>
        <taxon>Pseudomonadati</taxon>
        <taxon>Bacteroidota</taxon>
        <taxon>Cytophagia</taxon>
        <taxon>Cytophagales</taxon>
        <taxon>Hymenobacteraceae</taxon>
        <taxon>Pontibacter</taxon>
    </lineage>
</organism>
<reference evidence="3" key="1">
    <citation type="journal article" date="2019" name="Int. J. Syst. Evol. Microbiol.">
        <title>The Global Catalogue of Microorganisms (GCM) 10K type strain sequencing project: providing services to taxonomists for standard genome sequencing and annotation.</title>
        <authorList>
            <consortium name="The Broad Institute Genomics Platform"/>
            <consortium name="The Broad Institute Genome Sequencing Center for Infectious Disease"/>
            <person name="Wu L."/>
            <person name="Ma J."/>
        </authorList>
    </citation>
    <scope>NUCLEOTIDE SEQUENCE [LARGE SCALE GENOMIC DNA]</scope>
    <source>
        <strain evidence="3">JCM 31319</strain>
    </source>
</reference>
<name>A0ABW3SSX1_9BACT</name>